<organism evidence="1 2">
    <name type="scientific">Phycomyces blakesleeanus (strain ATCC 8743b / DSM 1359 / FGSC 10004 / NBRC 33097 / NRRL 1555)</name>
    <dbReference type="NCBI Taxonomy" id="763407"/>
    <lineage>
        <taxon>Eukaryota</taxon>
        <taxon>Fungi</taxon>
        <taxon>Fungi incertae sedis</taxon>
        <taxon>Mucoromycota</taxon>
        <taxon>Mucoromycotina</taxon>
        <taxon>Mucoromycetes</taxon>
        <taxon>Mucorales</taxon>
        <taxon>Phycomycetaceae</taxon>
        <taxon>Phycomyces</taxon>
    </lineage>
</organism>
<dbReference type="InParanoid" id="A0A163B163"/>
<sequence>MALFLSLLVNTKICSLKRLGSPLFSLSINTGASVSNFSQEFSLAHLVRHGMIRMFCKKKPTNLNQTWKLLVLLSRRLSSSKALSLCFRPKTRVHKGARGNLKRCGESIRSVANMFCNNCWENVVVEEIEMPEVVLTDTMGMSPLMSRSEMSLPDVGFPS</sequence>
<dbReference type="VEuPathDB" id="FungiDB:PHYBLDRAFT_60819"/>
<gene>
    <name evidence="1" type="ORF">PHYBLDRAFT_60819</name>
</gene>
<dbReference type="GeneID" id="29001609"/>
<dbReference type="RefSeq" id="XP_018295731.1">
    <property type="nucleotide sequence ID" value="XM_018440703.1"/>
</dbReference>
<name>A0A163B163_PHYB8</name>
<keyword evidence="2" id="KW-1185">Reference proteome</keyword>
<evidence type="ECO:0000313" key="1">
    <source>
        <dbReference type="EMBL" id="OAD77691.1"/>
    </source>
</evidence>
<evidence type="ECO:0000313" key="2">
    <source>
        <dbReference type="Proteomes" id="UP000077315"/>
    </source>
</evidence>
<protein>
    <submittedName>
        <fullName evidence="1">Uncharacterized protein</fullName>
    </submittedName>
</protein>
<dbReference type="EMBL" id="KV440974">
    <property type="protein sequence ID" value="OAD77691.1"/>
    <property type="molecule type" value="Genomic_DNA"/>
</dbReference>
<reference evidence="2" key="1">
    <citation type="submission" date="2015-06" db="EMBL/GenBank/DDBJ databases">
        <title>Expansion of signal transduction pathways in fungi by whole-genome duplication.</title>
        <authorList>
            <consortium name="DOE Joint Genome Institute"/>
            <person name="Corrochano L.M."/>
            <person name="Kuo A."/>
            <person name="Marcet-Houben M."/>
            <person name="Polaino S."/>
            <person name="Salamov A."/>
            <person name="Villalobos J.M."/>
            <person name="Alvarez M.I."/>
            <person name="Avalos J."/>
            <person name="Benito E.P."/>
            <person name="Benoit I."/>
            <person name="Burger G."/>
            <person name="Camino L.P."/>
            <person name="Canovas D."/>
            <person name="Cerda-Olmedo E."/>
            <person name="Cheng J.-F."/>
            <person name="Dominguez A."/>
            <person name="Elias M."/>
            <person name="Eslava A.P."/>
            <person name="Glaser F."/>
            <person name="Grimwood J."/>
            <person name="Gutierrez G."/>
            <person name="Heitman J."/>
            <person name="Henrissat B."/>
            <person name="Iturriaga E.A."/>
            <person name="Lang B.F."/>
            <person name="Lavin J.L."/>
            <person name="Lee S."/>
            <person name="Li W."/>
            <person name="Lindquist E."/>
            <person name="Lopez-Garcia S."/>
            <person name="Luque E.M."/>
            <person name="Marcos A.T."/>
            <person name="Martin J."/>
            <person name="McCluskey K."/>
            <person name="Medina H.R."/>
            <person name="Miralles-Duran A."/>
            <person name="Miyazaki A."/>
            <person name="Munoz-Torres E."/>
            <person name="Oguiza J.A."/>
            <person name="Ohm R."/>
            <person name="Olmedo M."/>
            <person name="Orejas M."/>
            <person name="Ortiz-Castellanos L."/>
            <person name="Pisabarro A.G."/>
            <person name="Rodriguez-Romero J."/>
            <person name="Ruiz-Herrera J."/>
            <person name="Ruiz-Vazquez R."/>
            <person name="Sanz C."/>
            <person name="Schackwitz W."/>
            <person name="Schmutz J."/>
            <person name="Shahriari M."/>
            <person name="Shelest E."/>
            <person name="Silva-Franco F."/>
            <person name="Soanes D."/>
            <person name="Syed K."/>
            <person name="Tagua V.G."/>
            <person name="Talbot N.J."/>
            <person name="Thon M."/>
            <person name="De vries R.P."/>
            <person name="Wiebenga A."/>
            <person name="Yadav J.S."/>
            <person name="Braun E.L."/>
            <person name="Baker S."/>
            <person name="Garre V."/>
            <person name="Horwitz B."/>
            <person name="Torres-Martinez S."/>
            <person name="Idnurm A."/>
            <person name="Herrera-Estrella A."/>
            <person name="Gabaldon T."/>
            <person name="Grigoriev I.V."/>
        </authorList>
    </citation>
    <scope>NUCLEOTIDE SEQUENCE [LARGE SCALE GENOMIC DNA]</scope>
    <source>
        <strain evidence="2">NRRL 1555(-)</strain>
    </source>
</reference>
<dbReference type="Proteomes" id="UP000077315">
    <property type="component" value="Unassembled WGS sequence"/>
</dbReference>
<dbReference type="AlphaFoldDB" id="A0A163B163"/>
<accession>A0A163B163</accession>
<proteinExistence type="predicted"/>